<keyword evidence="4" id="KW-1185">Reference proteome</keyword>
<dbReference type="InterPro" id="IPR012340">
    <property type="entry name" value="NA-bd_OB-fold"/>
</dbReference>
<reference evidence="3 4" key="1">
    <citation type="submission" date="2020-10" db="EMBL/GenBank/DDBJ databases">
        <title>The Coptis chinensis genome and diversification of protoberbering-type alkaloids.</title>
        <authorList>
            <person name="Wang B."/>
            <person name="Shu S."/>
            <person name="Song C."/>
            <person name="Liu Y."/>
        </authorList>
    </citation>
    <scope>NUCLEOTIDE SEQUENCE [LARGE SCALE GENOMIC DNA]</scope>
    <source>
        <strain evidence="3">HL-2020</strain>
        <tissue evidence="3">Leaf</tissue>
    </source>
</reference>
<dbReference type="AlphaFoldDB" id="A0A835HW11"/>
<feature type="compositionally biased region" description="Polar residues" evidence="1">
    <location>
        <begin position="10"/>
        <end position="25"/>
    </location>
</feature>
<dbReference type="PANTHER" id="PTHR47165">
    <property type="entry name" value="OS03G0429900 PROTEIN"/>
    <property type="match status" value="1"/>
</dbReference>
<dbReference type="Pfam" id="PF08646">
    <property type="entry name" value="Rep_fac-A_C"/>
    <property type="match status" value="1"/>
</dbReference>
<gene>
    <name evidence="3" type="ORF">IFM89_032362</name>
</gene>
<dbReference type="PANTHER" id="PTHR47165:SF4">
    <property type="entry name" value="OS03G0429900 PROTEIN"/>
    <property type="match status" value="1"/>
</dbReference>
<evidence type="ECO:0000313" key="3">
    <source>
        <dbReference type="EMBL" id="KAF9607140.1"/>
    </source>
</evidence>
<dbReference type="EMBL" id="JADFTS010000005">
    <property type="protein sequence ID" value="KAF9607140.1"/>
    <property type="molecule type" value="Genomic_DNA"/>
</dbReference>
<evidence type="ECO:0000256" key="1">
    <source>
        <dbReference type="SAM" id="MobiDB-lite"/>
    </source>
</evidence>
<evidence type="ECO:0000313" key="4">
    <source>
        <dbReference type="Proteomes" id="UP000631114"/>
    </source>
</evidence>
<proteinExistence type="predicted"/>
<feature type="domain" description="Replication factor A C-terminal" evidence="2">
    <location>
        <begin position="115"/>
        <end position="206"/>
    </location>
</feature>
<sequence>MRKATEDNDYQSQMSGEDSDSESINGQFNESSIIDQVDDSHPNVIGFLKGISPQGSRKYIEITIVNERSGIQSIQVQIEEPHCKEINAMDILQNENKTTEQLKILAKIYTNRGTFHTCKATIKSVNGKVWHYSTCPQCPRKQVETDSGSYCEFCELAYKNPKERYKLEIDVEDETGETTFDAFGKHADFLIEQPIEKLLDISSQASKGIVFSKLTSYKLIYLH</sequence>
<dbReference type="Proteomes" id="UP000631114">
    <property type="component" value="Unassembled WGS sequence"/>
</dbReference>
<dbReference type="OrthoDB" id="1114157at2759"/>
<evidence type="ECO:0000259" key="2">
    <source>
        <dbReference type="Pfam" id="PF08646"/>
    </source>
</evidence>
<comment type="caution">
    <text evidence="3">The sequence shown here is derived from an EMBL/GenBank/DDBJ whole genome shotgun (WGS) entry which is preliminary data.</text>
</comment>
<organism evidence="3 4">
    <name type="scientific">Coptis chinensis</name>
    <dbReference type="NCBI Taxonomy" id="261450"/>
    <lineage>
        <taxon>Eukaryota</taxon>
        <taxon>Viridiplantae</taxon>
        <taxon>Streptophyta</taxon>
        <taxon>Embryophyta</taxon>
        <taxon>Tracheophyta</taxon>
        <taxon>Spermatophyta</taxon>
        <taxon>Magnoliopsida</taxon>
        <taxon>Ranunculales</taxon>
        <taxon>Ranunculaceae</taxon>
        <taxon>Coptidoideae</taxon>
        <taxon>Coptis</taxon>
    </lineage>
</organism>
<name>A0A835HW11_9MAGN</name>
<dbReference type="InterPro" id="IPR013955">
    <property type="entry name" value="Rep_factor-A_C"/>
</dbReference>
<dbReference type="SUPFAM" id="SSF50249">
    <property type="entry name" value="Nucleic acid-binding proteins"/>
    <property type="match status" value="1"/>
</dbReference>
<dbReference type="Gene3D" id="2.40.50.140">
    <property type="entry name" value="Nucleic acid-binding proteins"/>
    <property type="match status" value="1"/>
</dbReference>
<protein>
    <recommendedName>
        <fullName evidence="2">Replication factor A C-terminal domain-containing protein</fullName>
    </recommendedName>
</protein>
<feature type="region of interest" description="Disordered" evidence="1">
    <location>
        <begin position="1"/>
        <end position="25"/>
    </location>
</feature>
<accession>A0A835HW11</accession>